<evidence type="ECO:0000313" key="4">
    <source>
        <dbReference type="Proteomes" id="UP000244069"/>
    </source>
</evidence>
<accession>A0A2T6AZJ0</accession>
<organism evidence="3 4">
    <name type="scientific">Allosediminivita pacifica</name>
    <dbReference type="NCBI Taxonomy" id="1267769"/>
    <lineage>
        <taxon>Bacteria</taxon>
        <taxon>Pseudomonadati</taxon>
        <taxon>Pseudomonadota</taxon>
        <taxon>Alphaproteobacteria</taxon>
        <taxon>Rhodobacterales</taxon>
        <taxon>Paracoccaceae</taxon>
        <taxon>Allosediminivita</taxon>
    </lineage>
</organism>
<dbReference type="OrthoDB" id="9800231at2"/>
<evidence type="ECO:0000259" key="2">
    <source>
        <dbReference type="Pfam" id="PF08241"/>
    </source>
</evidence>
<protein>
    <submittedName>
        <fullName evidence="3">Methyltransferase family protein</fullName>
    </submittedName>
</protein>
<dbReference type="Gene3D" id="3.40.50.150">
    <property type="entry name" value="Vaccinia Virus protein VP39"/>
    <property type="match status" value="1"/>
</dbReference>
<dbReference type="RefSeq" id="WP_107975495.1">
    <property type="nucleotide sequence ID" value="NZ_BMEZ01000007.1"/>
</dbReference>
<dbReference type="InterPro" id="IPR013216">
    <property type="entry name" value="Methyltransf_11"/>
</dbReference>
<sequence length="249" mass="27907">MHLDVGTLRDFYYRSALGRAAQGILRREVVRFWPECDRQTVVGYGFAVPLLRPYLAGARRVVGLMPAPQGVMRWPGGMPNVSVLSEEAAWPMETGHVDRLILMHGLETSERQGDVLDEAYRVLGPGGQALFIVPNRSGLWARSDRTPFGFGRPYSLSQLEDQLKRHDFVPEKHISVLYQPPSTRRFWMRTGPIWERMGRAIPAIMAGGVVMVVASKRYPPTQRGVDGAVRVPNPLDVLSPRPVNKPKTV</sequence>
<keyword evidence="3" id="KW-0808">Transferase</keyword>
<gene>
    <name evidence="3" type="ORF">C8N44_10774</name>
</gene>
<name>A0A2T6AZJ0_9RHOB</name>
<keyword evidence="4" id="KW-1185">Reference proteome</keyword>
<feature type="domain" description="Methyltransferase type 11" evidence="2">
    <location>
        <begin position="43"/>
        <end position="131"/>
    </location>
</feature>
<evidence type="ECO:0000256" key="1">
    <source>
        <dbReference type="SAM" id="MobiDB-lite"/>
    </source>
</evidence>
<dbReference type="GO" id="GO:0008757">
    <property type="term" value="F:S-adenosylmethionine-dependent methyltransferase activity"/>
    <property type="evidence" value="ECO:0007669"/>
    <property type="project" value="InterPro"/>
</dbReference>
<feature type="region of interest" description="Disordered" evidence="1">
    <location>
        <begin position="224"/>
        <end position="249"/>
    </location>
</feature>
<dbReference type="GO" id="GO:0032259">
    <property type="term" value="P:methylation"/>
    <property type="evidence" value="ECO:0007669"/>
    <property type="project" value="UniProtKB-KW"/>
</dbReference>
<keyword evidence="3" id="KW-0489">Methyltransferase</keyword>
<dbReference type="Pfam" id="PF08241">
    <property type="entry name" value="Methyltransf_11"/>
    <property type="match status" value="1"/>
</dbReference>
<comment type="caution">
    <text evidence="3">The sequence shown here is derived from an EMBL/GenBank/DDBJ whole genome shotgun (WGS) entry which is preliminary data.</text>
</comment>
<proteinExistence type="predicted"/>
<reference evidence="3 4" key="1">
    <citation type="submission" date="2018-04" db="EMBL/GenBank/DDBJ databases">
        <title>Genomic Encyclopedia of Archaeal and Bacterial Type Strains, Phase II (KMG-II): from individual species to whole genera.</title>
        <authorList>
            <person name="Goeker M."/>
        </authorList>
    </citation>
    <scope>NUCLEOTIDE SEQUENCE [LARGE SCALE GENOMIC DNA]</scope>
    <source>
        <strain evidence="3 4">DSM 29329</strain>
    </source>
</reference>
<dbReference type="EMBL" id="QBKN01000007">
    <property type="protein sequence ID" value="PTX49234.1"/>
    <property type="molecule type" value="Genomic_DNA"/>
</dbReference>
<dbReference type="InterPro" id="IPR029063">
    <property type="entry name" value="SAM-dependent_MTases_sf"/>
</dbReference>
<evidence type="ECO:0000313" key="3">
    <source>
        <dbReference type="EMBL" id="PTX49234.1"/>
    </source>
</evidence>
<dbReference type="Proteomes" id="UP000244069">
    <property type="component" value="Unassembled WGS sequence"/>
</dbReference>
<dbReference type="AlphaFoldDB" id="A0A2T6AZJ0"/>
<dbReference type="SUPFAM" id="SSF53335">
    <property type="entry name" value="S-adenosyl-L-methionine-dependent methyltransferases"/>
    <property type="match status" value="1"/>
</dbReference>